<protein>
    <recommendedName>
        <fullName evidence="4">Fibronectin type-III domain-containing protein</fullName>
    </recommendedName>
</protein>
<dbReference type="Pfam" id="PF00041">
    <property type="entry name" value="fn3"/>
    <property type="match status" value="1"/>
</dbReference>
<dbReference type="OrthoDB" id="676979at2759"/>
<dbReference type="InterPro" id="IPR036116">
    <property type="entry name" value="FN3_sf"/>
</dbReference>
<dbReference type="InterPro" id="IPR013783">
    <property type="entry name" value="Ig-like_fold"/>
</dbReference>
<dbReference type="PROSITE" id="PS50853">
    <property type="entry name" value="FN3"/>
    <property type="match status" value="1"/>
</dbReference>
<sequence>MKIWMMHMTSHYVVMFFWTAVYVRTQDPPALNSSSVENNNNTDATPPLCLPIGDNPDPTCYTNDVFISSMIDDTIPMPSSVVTESVLATIFSTTAFIPATLGSKPEQITPTVHQSPNSPEDTKFITETPTQSPMTVGKMVHKNQEDGWNATESTNCVFDPCVDLQDTCFNRPHPTCICPGVTSDSQPPDRPTSFSVTAVTHSVVLVKWCAPYSTVLEYLFVVRHEGLVQKNLSISSAVRQVFISDLTADHIYHICVQAVNGAGSSGPKCASVWMGLNTEVYLYSLLAVCGVLMVIVATLSFCLYKQCKKTPVENLHLTRLISIPNPAFFNP</sequence>
<evidence type="ECO:0000313" key="6">
    <source>
        <dbReference type="Proteomes" id="UP000579812"/>
    </source>
</evidence>
<keyword evidence="2" id="KW-1133">Transmembrane helix</keyword>
<evidence type="ECO:0000256" key="1">
    <source>
        <dbReference type="SAM" id="MobiDB-lite"/>
    </source>
</evidence>
<dbReference type="InterPro" id="IPR003961">
    <property type="entry name" value="FN3_dom"/>
</dbReference>
<gene>
    <name evidence="5" type="ORF">G5714_016670</name>
</gene>
<dbReference type="EMBL" id="JAAMOB010000017">
    <property type="protein sequence ID" value="KAF4101870.1"/>
    <property type="molecule type" value="Genomic_DNA"/>
</dbReference>
<feature type="transmembrane region" description="Helical" evidence="2">
    <location>
        <begin position="280"/>
        <end position="304"/>
    </location>
</feature>
<dbReference type="CDD" id="cd00063">
    <property type="entry name" value="FN3"/>
    <property type="match status" value="1"/>
</dbReference>
<feature type="chain" id="PRO_5029593479" description="Fibronectin type-III domain-containing protein" evidence="3">
    <location>
        <begin position="26"/>
        <end position="331"/>
    </location>
</feature>
<comment type="caution">
    <text evidence="5">The sequence shown here is derived from an EMBL/GenBank/DDBJ whole genome shotgun (WGS) entry which is preliminary data.</text>
</comment>
<reference evidence="5 6" key="1">
    <citation type="submission" date="2020-04" db="EMBL/GenBank/DDBJ databases">
        <title>Chromosome-level genome assembly of a cyprinid fish Onychostoma macrolepis by integration of Nanopore Sequencing, Bionano and Hi-C technology.</title>
        <authorList>
            <person name="Wang D."/>
        </authorList>
    </citation>
    <scope>NUCLEOTIDE SEQUENCE [LARGE SCALE GENOMIC DNA]</scope>
    <source>
        <strain evidence="5">SWU-2019</strain>
        <tissue evidence="5">Muscle</tissue>
    </source>
</reference>
<keyword evidence="3" id="KW-0732">Signal</keyword>
<dbReference type="AlphaFoldDB" id="A0A7J6C3N0"/>
<dbReference type="SUPFAM" id="SSF49265">
    <property type="entry name" value="Fibronectin type III"/>
    <property type="match status" value="1"/>
</dbReference>
<feature type="domain" description="Fibronectin type-III" evidence="4">
    <location>
        <begin position="190"/>
        <end position="281"/>
    </location>
</feature>
<evidence type="ECO:0000313" key="5">
    <source>
        <dbReference type="EMBL" id="KAF4101870.1"/>
    </source>
</evidence>
<feature type="signal peptide" evidence="3">
    <location>
        <begin position="1"/>
        <end position="25"/>
    </location>
</feature>
<organism evidence="5 6">
    <name type="scientific">Onychostoma macrolepis</name>
    <dbReference type="NCBI Taxonomy" id="369639"/>
    <lineage>
        <taxon>Eukaryota</taxon>
        <taxon>Metazoa</taxon>
        <taxon>Chordata</taxon>
        <taxon>Craniata</taxon>
        <taxon>Vertebrata</taxon>
        <taxon>Euteleostomi</taxon>
        <taxon>Actinopterygii</taxon>
        <taxon>Neopterygii</taxon>
        <taxon>Teleostei</taxon>
        <taxon>Ostariophysi</taxon>
        <taxon>Cypriniformes</taxon>
        <taxon>Cyprinidae</taxon>
        <taxon>Acrossocheilinae</taxon>
        <taxon>Onychostoma</taxon>
    </lineage>
</organism>
<keyword evidence="6" id="KW-1185">Reference proteome</keyword>
<accession>A0A7J6C3N0</accession>
<evidence type="ECO:0000259" key="4">
    <source>
        <dbReference type="PROSITE" id="PS50853"/>
    </source>
</evidence>
<name>A0A7J6C3N0_9TELE</name>
<dbReference type="SMART" id="SM00060">
    <property type="entry name" value="FN3"/>
    <property type="match status" value="1"/>
</dbReference>
<proteinExistence type="predicted"/>
<feature type="region of interest" description="Disordered" evidence="1">
    <location>
        <begin position="106"/>
        <end position="130"/>
    </location>
</feature>
<keyword evidence="2" id="KW-0472">Membrane</keyword>
<keyword evidence="2" id="KW-0812">Transmembrane</keyword>
<evidence type="ECO:0000256" key="2">
    <source>
        <dbReference type="SAM" id="Phobius"/>
    </source>
</evidence>
<dbReference type="Gene3D" id="2.60.40.10">
    <property type="entry name" value="Immunoglobulins"/>
    <property type="match status" value="1"/>
</dbReference>
<evidence type="ECO:0000256" key="3">
    <source>
        <dbReference type="SAM" id="SignalP"/>
    </source>
</evidence>
<dbReference type="Proteomes" id="UP000579812">
    <property type="component" value="Unassembled WGS sequence"/>
</dbReference>